<protein>
    <submittedName>
        <fullName evidence="1">Uncharacterized protein</fullName>
    </submittedName>
</protein>
<comment type="caution">
    <text evidence="1">The sequence shown here is derived from an EMBL/GenBank/DDBJ whole genome shotgun (WGS) entry which is preliminary data.</text>
</comment>
<organism evidence="1 2">
    <name type="scientific">Nonomuraea rubra</name>
    <dbReference type="NCBI Taxonomy" id="46180"/>
    <lineage>
        <taxon>Bacteria</taxon>
        <taxon>Bacillati</taxon>
        <taxon>Actinomycetota</taxon>
        <taxon>Actinomycetes</taxon>
        <taxon>Streptosporangiales</taxon>
        <taxon>Streptosporangiaceae</taxon>
        <taxon>Nonomuraea</taxon>
    </lineage>
</organism>
<dbReference type="EMBL" id="JACHMI010000001">
    <property type="protein sequence ID" value="MBB6547987.1"/>
    <property type="molecule type" value="Genomic_DNA"/>
</dbReference>
<name>A0A7X0NR33_9ACTN</name>
<proteinExistence type="predicted"/>
<evidence type="ECO:0000313" key="1">
    <source>
        <dbReference type="EMBL" id="MBB6547987.1"/>
    </source>
</evidence>
<accession>A0A7X0NR33</accession>
<reference evidence="1 2" key="1">
    <citation type="submission" date="2020-08" db="EMBL/GenBank/DDBJ databases">
        <title>Sequencing the genomes of 1000 actinobacteria strains.</title>
        <authorList>
            <person name="Klenk H.-P."/>
        </authorList>
    </citation>
    <scope>NUCLEOTIDE SEQUENCE [LARGE SCALE GENOMIC DNA]</scope>
    <source>
        <strain evidence="1 2">DSM 43768</strain>
    </source>
</reference>
<dbReference type="Proteomes" id="UP000565579">
    <property type="component" value="Unassembled WGS sequence"/>
</dbReference>
<dbReference type="AlphaFoldDB" id="A0A7X0NR33"/>
<gene>
    <name evidence="1" type="ORF">HD593_002782</name>
</gene>
<evidence type="ECO:0000313" key="2">
    <source>
        <dbReference type="Proteomes" id="UP000565579"/>
    </source>
</evidence>
<keyword evidence="2" id="KW-1185">Reference proteome</keyword>
<sequence>MGAGNSAAVAGFRSSRLRPPMACADASTITLVYIRIREISRFR</sequence>